<sequence>MSIAITCPNCQYKITEENIGPQSANAIALHQYFELQRADYVREVEDKLRTELQKSYLTQQEKIERDLKINHLQQVEKERDNFRQQIEQFKEKIGLLDQDKEVLTATRSSDLAKEIAIKSEHFNKLIQQERDLALIEKTALKEEYNKVKQNLQIEVANKDSTIAQKMAEQQLLAQNEINAHKQAIDKKLAEEREIRQRLEEKLTAERELALKRTEAELLKQEKLLADGYQRELAHRNLELAKVTRQLDEKRTLSSGIMGSNLEVEIENFLTRTFMNHTVVKLTKGESRADYLLTLRNEQGQSYGRIVIEVKAGEEYKEEA</sequence>
<dbReference type="Proteomes" id="UP000682733">
    <property type="component" value="Unassembled WGS sequence"/>
</dbReference>
<comment type="caution">
    <text evidence="3">The sequence shown here is derived from an EMBL/GenBank/DDBJ whole genome shotgun (WGS) entry which is preliminary data.</text>
</comment>
<evidence type="ECO:0000313" key="4">
    <source>
        <dbReference type="Proteomes" id="UP000682733"/>
    </source>
</evidence>
<proteinExistence type="predicted"/>
<reference evidence="3" key="1">
    <citation type="submission" date="2021-02" db="EMBL/GenBank/DDBJ databases">
        <authorList>
            <person name="Nowell W R."/>
        </authorList>
    </citation>
    <scope>NUCLEOTIDE SEQUENCE</scope>
</reference>
<dbReference type="Pfam" id="PF09903">
    <property type="entry name" value="DUF2130"/>
    <property type="match status" value="1"/>
</dbReference>
<evidence type="ECO:0008006" key="5">
    <source>
        <dbReference type="Google" id="ProtNLM"/>
    </source>
</evidence>
<organism evidence="3 4">
    <name type="scientific">Didymodactylos carnosus</name>
    <dbReference type="NCBI Taxonomy" id="1234261"/>
    <lineage>
        <taxon>Eukaryota</taxon>
        <taxon>Metazoa</taxon>
        <taxon>Spiralia</taxon>
        <taxon>Gnathifera</taxon>
        <taxon>Rotifera</taxon>
        <taxon>Eurotatoria</taxon>
        <taxon>Bdelloidea</taxon>
        <taxon>Philodinida</taxon>
        <taxon>Philodinidae</taxon>
        <taxon>Didymodactylos</taxon>
    </lineage>
</organism>
<feature type="coiled-coil region" evidence="1">
    <location>
        <begin position="181"/>
        <end position="221"/>
    </location>
</feature>
<protein>
    <recommendedName>
        <fullName evidence="5">DUF2130 domain-containing protein</fullName>
    </recommendedName>
</protein>
<accession>A0A8S2GDY2</accession>
<feature type="coiled-coil region" evidence="1">
    <location>
        <begin position="130"/>
        <end position="157"/>
    </location>
</feature>
<feature type="coiled-coil region" evidence="1">
    <location>
        <begin position="72"/>
        <end position="99"/>
    </location>
</feature>
<name>A0A8S2GDY2_9BILA</name>
<keyword evidence="1" id="KW-0175">Coiled coil</keyword>
<dbReference type="EMBL" id="CAJOBA010000001">
    <property type="protein sequence ID" value="CAF3491864.1"/>
    <property type="molecule type" value="Genomic_DNA"/>
</dbReference>
<evidence type="ECO:0000313" key="3">
    <source>
        <dbReference type="EMBL" id="CAF3491864.1"/>
    </source>
</evidence>
<dbReference type="InterPro" id="IPR019219">
    <property type="entry name" value="DUF2130"/>
</dbReference>
<evidence type="ECO:0000313" key="2">
    <source>
        <dbReference type="EMBL" id="CAF0720744.1"/>
    </source>
</evidence>
<dbReference type="Proteomes" id="UP000677228">
    <property type="component" value="Unassembled WGS sequence"/>
</dbReference>
<dbReference type="EMBL" id="CAJNOK010000001">
    <property type="protein sequence ID" value="CAF0720744.1"/>
    <property type="molecule type" value="Genomic_DNA"/>
</dbReference>
<evidence type="ECO:0000256" key="1">
    <source>
        <dbReference type="SAM" id="Coils"/>
    </source>
</evidence>
<gene>
    <name evidence="2" type="ORF">OVA965_LOCUS19</name>
    <name evidence="3" type="ORF">TMI583_LOCUS19</name>
</gene>
<dbReference type="AlphaFoldDB" id="A0A8S2GDY2"/>